<dbReference type="SUPFAM" id="SSF53649">
    <property type="entry name" value="Alkaline phosphatase-like"/>
    <property type="match status" value="1"/>
</dbReference>
<dbReference type="AlphaFoldDB" id="A0A125W6A3"/>
<evidence type="ECO:0000256" key="11">
    <source>
        <dbReference type="SAM" id="MobiDB-lite"/>
    </source>
</evidence>
<evidence type="ECO:0000256" key="2">
    <source>
        <dbReference type="ARBA" id="ARBA00004936"/>
    </source>
</evidence>
<keyword evidence="5 12" id="KW-0812">Transmembrane</keyword>
<keyword evidence="7 12" id="KW-0472">Membrane</keyword>
<evidence type="ECO:0000256" key="5">
    <source>
        <dbReference type="ARBA" id="ARBA00022692"/>
    </source>
</evidence>
<evidence type="ECO:0000256" key="12">
    <source>
        <dbReference type="SAM" id="Phobius"/>
    </source>
</evidence>
<dbReference type="Gene3D" id="3.30.1120.170">
    <property type="match status" value="1"/>
</dbReference>
<reference evidence="14 15" key="1">
    <citation type="submission" date="2010-07" db="EMBL/GenBank/DDBJ databases">
        <authorList>
            <person name="Sid Ahmed O."/>
        </authorList>
    </citation>
    <scope>NUCLEOTIDE SEQUENCE [LARGE SCALE GENOMIC DNA]</scope>
    <source>
        <strain evidence="14 15">TX4248</strain>
    </source>
</reference>
<keyword evidence="9" id="KW-0464">Manganese</keyword>
<evidence type="ECO:0000256" key="7">
    <source>
        <dbReference type="ARBA" id="ARBA00023136"/>
    </source>
</evidence>
<feature type="binding site" evidence="10">
    <location>
        <position position="478"/>
    </location>
    <ligand>
        <name>Mn(2+)</name>
        <dbReference type="ChEBI" id="CHEBI:29035"/>
    </ligand>
</feature>
<feature type="transmembrane region" description="Helical" evidence="12">
    <location>
        <begin position="124"/>
        <end position="141"/>
    </location>
</feature>
<organism evidence="14 15">
    <name type="scientific">Enterococcus faecalis TX4248</name>
    <dbReference type="NCBI Taxonomy" id="749495"/>
    <lineage>
        <taxon>Bacteria</taxon>
        <taxon>Bacillati</taxon>
        <taxon>Bacillota</taxon>
        <taxon>Bacilli</taxon>
        <taxon>Lactobacillales</taxon>
        <taxon>Enterococcaceae</taxon>
        <taxon>Enterococcus</taxon>
    </lineage>
</organism>
<evidence type="ECO:0000256" key="10">
    <source>
        <dbReference type="PIRSR" id="PIRSR005091-3"/>
    </source>
</evidence>
<feature type="region of interest" description="Disordered" evidence="11">
    <location>
        <begin position="663"/>
        <end position="686"/>
    </location>
</feature>
<comment type="caution">
    <text evidence="14">The sequence shown here is derived from an EMBL/GenBank/DDBJ whole genome shotgun (WGS) entry which is preliminary data.</text>
</comment>
<dbReference type="Gene3D" id="3.40.720.10">
    <property type="entry name" value="Alkaline Phosphatase, subunit A"/>
    <property type="match status" value="1"/>
</dbReference>
<dbReference type="GO" id="GO:0005886">
    <property type="term" value="C:plasma membrane"/>
    <property type="evidence" value="ECO:0007669"/>
    <property type="project" value="UniProtKB-SubCell"/>
</dbReference>
<comment type="pathway">
    <text evidence="2">Cell wall biogenesis; lipoteichoic acid biosynthesis.</text>
</comment>
<keyword evidence="6 12" id="KW-1133">Transmembrane helix</keyword>
<evidence type="ECO:0000256" key="3">
    <source>
        <dbReference type="ARBA" id="ARBA00009983"/>
    </source>
</evidence>
<keyword evidence="14" id="KW-0378">Hydrolase</keyword>
<accession>A0A125W6A3</accession>
<dbReference type="PANTHER" id="PTHR47371:SF3">
    <property type="entry name" value="PHOSPHOGLYCEROL TRANSFERASE I"/>
    <property type="match status" value="1"/>
</dbReference>
<feature type="transmembrane region" description="Helical" evidence="12">
    <location>
        <begin position="159"/>
        <end position="177"/>
    </location>
</feature>
<feature type="binding site" evidence="10">
    <location>
        <position position="260"/>
    </location>
    <ligand>
        <name>Mn(2+)</name>
        <dbReference type="ChEBI" id="CHEBI:29035"/>
    </ligand>
</feature>
<evidence type="ECO:0000256" key="8">
    <source>
        <dbReference type="PIRSR" id="PIRSR005091-1"/>
    </source>
</evidence>
<dbReference type="PANTHER" id="PTHR47371">
    <property type="entry name" value="LIPOTEICHOIC ACID SYNTHASE"/>
    <property type="match status" value="1"/>
</dbReference>
<dbReference type="Proteomes" id="UP000004846">
    <property type="component" value="Unassembled WGS sequence"/>
</dbReference>
<evidence type="ECO:0000313" key="14">
    <source>
        <dbReference type="EMBL" id="EFM82841.1"/>
    </source>
</evidence>
<feature type="transmembrane region" description="Helical" evidence="12">
    <location>
        <begin position="68"/>
        <end position="89"/>
    </location>
</feature>
<feature type="transmembrane region" description="Helical" evidence="12">
    <location>
        <begin position="41"/>
        <end position="61"/>
    </location>
</feature>
<dbReference type="HOGENOM" id="CLU_021310_0_0_9"/>
<comment type="similarity">
    <text evidence="3">Belongs to the LTA synthase family.</text>
</comment>
<dbReference type="EMBL" id="AEBR01000050">
    <property type="protein sequence ID" value="EFM82841.1"/>
    <property type="molecule type" value="Genomic_DNA"/>
</dbReference>
<protein>
    <submittedName>
        <fullName evidence="14">Arylsulfatase</fullName>
        <ecNumber evidence="14">3.1.6.-</ecNumber>
    </submittedName>
</protein>
<gene>
    <name evidence="14" type="ORF">HMPREF9498_01567</name>
</gene>
<dbReference type="GO" id="GO:0046872">
    <property type="term" value="F:metal ion binding"/>
    <property type="evidence" value="ECO:0007669"/>
    <property type="project" value="UniProtKB-KW"/>
</dbReference>
<evidence type="ECO:0000256" key="6">
    <source>
        <dbReference type="ARBA" id="ARBA00022989"/>
    </source>
</evidence>
<sequence length="686" mass="79200">MKKINNRLGLFLFFVLLFWAKTILAYYLDFSLGVKGSLQREILWFNPVATTLLLFGFSLYFKKHKTFMLSLTLLNVLNTLILYLNIIFYREFTDFITIQSVFGFSKVSEGISGDLLALMRVHDVFYWLDTLVLLVLVFYSFKQRRNHQVFVTKPINRRLAISISCLSVLLFSVNLFLSETDRPQLLQRIFDRNYIVKYLGLDAFTAIDGVKTAMSNEVRAEASSNELPEIMKFTKQNNLPLNPQYAGIAKGKNVFVIHLESFQQFLINMKVQGQEVTPFLNQLYQNKATISFDNFFHEVGQGKTSDAENMLETGTFGLPQGSLFTQLGSDNTFEAAPAVLGQKGYTTAVFHGNVGSFWNRDHVYKNLGYQYFFDRSYFSKDDKMLGYGILDKQLLRESASELEHLQQPFYAKFLTVTNHTPYYTDDQNFPFPKLNTGNSIVDDYVRTAHYLDQSLEQFFHYLQTTSLYNHSIFVIYGDHFGISDANNKDLCKAFNRDPKTWTNYDNAQLQRVPLMFYMPGYTQGKIMHEYGGEIDVLPTLYHLLGVDDKNYIHFGTDLLSPQYKQVVPFRNGDFVTPQFSYLGGEIYNNQGKKLDQVPADLKAEVTKDNDWVKKSLSLSDKLNQENLLRFYKPQGFQEVQPKDYNYDVAFEKNKVLEVEKQKNAQSTSLFSQNGNQTTVQNYPTTP</sequence>
<dbReference type="InterPro" id="IPR000917">
    <property type="entry name" value="Sulfatase_N"/>
</dbReference>
<dbReference type="CDD" id="cd16015">
    <property type="entry name" value="LTA_synthase"/>
    <property type="match status" value="1"/>
</dbReference>
<dbReference type="InterPro" id="IPR012160">
    <property type="entry name" value="LtaS-like"/>
</dbReference>
<evidence type="ECO:0000256" key="9">
    <source>
        <dbReference type="PIRSR" id="PIRSR005091-2"/>
    </source>
</evidence>
<evidence type="ECO:0000313" key="15">
    <source>
        <dbReference type="Proteomes" id="UP000004846"/>
    </source>
</evidence>
<evidence type="ECO:0000256" key="4">
    <source>
        <dbReference type="ARBA" id="ARBA00022475"/>
    </source>
</evidence>
<dbReference type="PIRSF" id="PIRSF005091">
    <property type="entry name" value="Mmb_sulf_HI1246"/>
    <property type="match status" value="1"/>
</dbReference>
<dbReference type="InterPro" id="IPR017850">
    <property type="entry name" value="Alkaline_phosphatase_core_sf"/>
</dbReference>
<dbReference type="GO" id="GO:0016787">
    <property type="term" value="F:hydrolase activity"/>
    <property type="evidence" value="ECO:0007669"/>
    <property type="project" value="UniProtKB-KW"/>
</dbReference>
<feature type="domain" description="Sulfatase N-terminal" evidence="13">
    <location>
        <begin position="252"/>
        <end position="546"/>
    </location>
</feature>
<proteinExistence type="inferred from homology"/>
<dbReference type="Pfam" id="PF00884">
    <property type="entry name" value="Sulfatase"/>
    <property type="match status" value="1"/>
</dbReference>
<name>A0A125W6A3_ENTFL</name>
<dbReference type="EC" id="3.1.6.-" evidence="14"/>
<feature type="binding site" evidence="10">
    <location>
        <position position="304"/>
    </location>
    <ligand>
        <name>Mn(2+)</name>
        <dbReference type="ChEBI" id="CHEBI:29035"/>
    </ligand>
</feature>
<feature type="binding site" evidence="9">
    <location>
        <position position="419"/>
    </location>
    <ligand>
        <name>substrate</name>
    </ligand>
</feature>
<feature type="binding site" evidence="10">
    <location>
        <position position="479"/>
    </location>
    <ligand>
        <name>Mn(2+)</name>
        <dbReference type="ChEBI" id="CHEBI:29035"/>
    </ligand>
</feature>
<keyword evidence="9" id="KW-0479">Metal-binding</keyword>
<evidence type="ECO:0000256" key="1">
    <source>
        <dbReference type="ARBA" id="ARBA00004651"/>
    </source>
</evidence>
<dbReference type="InterPro" id="IPR050448">
    <property type="entry name" value="OpgB/LTA_synthase_biosynth"/>
</dbReference>
<feature type="active site" evidence="8">
    <location>
        <position position="304"/>
    </location>
</feature>
<keyword evidence="4" id="KW-1003">Cell membrane</keyword>
<evidence type="ECO:0000259" key="13">
    <source>
        <dbReference type="Pfam" id="PF00884"/>
    </source>
</evidence>
<dbReference type="RefSeq" id="WP_002361977.1">
    <property type="nucleotide sequence ID" value="NZ_GL454451.1"/>
</dbReference>
<comment type="subcellular location">
    <subcellularLocation>
        <location evidence="1">Cell membrane</location>
        <topology evidence="1">Multi-pass membrane protein</topology>
    </subcellularLocation>
</comment>